<reference evidence="4 5" key="1">
    <citation type="submission" date="2023-08" db="EMBL/GenBank/DDBJ databases">
        <title>Black Yeasts Isolated from many extreme environments.</title>
        <authorList>
            <person name="Coleine C."/>
            <person name="Stajich J.E."/>
            <person name="Selbmann L."/>
        </authorList>
    </citation>
    <scope>NUCLEOTIDE SEQUENCE [LARGE SCALE GENOMIC DNA]</scope>
    <source>
        <strain evidence="4 5">CCFEE 5885</strain>
    </source>
</reference>
<comment type="caution">
    <text evidence="4">The sequence shown here is derived from an EMBL/GenBank/DDBJ whole genome shotgun (WGS) entry which is preliminary data.</text>
</comment>
<dbReference type="InterPro" id="IPR037475">
    <property type="entry name" value="Sos7"/>
</dbReference>
<feature type="region of interest" description="Disordered" evidence="2">
    <location>
        <begin position="36"/>
        <end position="57"/>
    </location>
</feature>
<dbReference type="Pfam" id="PF20882">
    <property type="entry name" value="Sos7"/>
    <property type="match status" value="1"/>
</dbReference>
<name>A0ABR0KFN4_9EURO</name>
<evidence type="ECO:0000259" key="3">
    <source>
        <dbReference type="Pfam" id="PF20882"/>
    </source>
</evidence>
<evidence type="ECO:0000256" key="2">
    <source>
        <dbReference type="SAM" id="MobiDB-lite"/>
    </source>
</evidence>
<keyword evidence="5" id="KW-1185">Reference proteome</keyword>
<evidence type="ECO:0000256" key="1">
    <source>
        <dbReference type="SAM" id="Coils"/>
    </source>
</evidence>
<dbReference type="Gene3D" id="1.10.287.1490">
    <property type="match status" value="1"/>
</dbReference>
<feature type="compositionally biased region" description="Polar residues" evidence="2">
    <location>
        <begin position="37"/>
        <end position="57"/>
    </location>
</feature>
<organism evidence="4 5">
    <name type="scientific">Lithohypha guttulata</name>
    <dbReference type="NCBI Taxonomy" id="1690604"/>
    <lineage>
        <taxon>Eukaryota</taxon>
        <taxon>Fungi</taxon>
        <taxon>Dikarya</taxon>
        <taxon>Ascomycota</taxon>
        <taxon>Pezizomycotina</taxon>
        <taxon>Eurotiomycetes</taxon>
        <taxon>Chaetothyriomycetidae</taxon>
        <taxon>Chaetothyriales</taxon>
        <taxon>Trichomeriaceae</taxon>
        <taxon>Lithohypha</taxon>
    </lineage>
</organism>
<evidence type="ECO:0000313" key="5">
    <source>
        <dbReference type="Proteomes" id="UP001345013"/>
    </source>
</evidence>
<dbReference type="InterPro" id="IPR048781">
    <property type="entry name" value="Sos7_CC"/>
</dbReference>
<protein>
    <recommendedName>
        <fullName evidence="3">Kinetochore protein Sos7 coiled-coil domain-containing protein</fullName>
    </recommendedName>
</protein>
<feature type="coiled-coil region" evidence="1">
    <location>
        <begin position="153"/>
        <end position="258"/>
    </location>
</feature>
<dbReference type="PANTHER" id="PTHR37329:SF1">
    <property type="entry name" value="KINETOCHORE PROTEIN SOS7"/>
    <property type="match status" value="1"/>
</dbReference>
<accession>A0ABR0KFN4</accession>
<evidence type="ECO:0000313" key="4">
    <source>
        <dbReference type="EMBL" id="KAK5095219.1"/>
    </source>
</evidence>
<dbReference type="Proteomes" id="UP001345013">
    <property type="component" value="Unassembled WGS sequence"/>
</dbReference>
<dbReference type="EMBL" id="JAVRRG010000029">
    <property type="protein sequence ID" value="KAK5095219.1"/>
    <property type="molecule type" value="Genomic_DNA"/>
</dbReference>
<sequence>MTEPAPSQLLQQIYNQRTTAPLNILSLAEPILAAEPQPQSQNGTTHDSSANDTSLSPSTLSADLQHYRDLFAKLRFSYLEQVTKEKYLRGIVGEPPILATSEDNAALEEKLGMMKAELKAKKGGVEALVLEIEELAGEIARRYDGVKASVAQLEVLPGELESLESEVEGLRRQLAEREGEAERSEDPRMNLSLEETERLLDEQRRQNEELGRQISELERVMPGKTRECEKAERELGEIEARRNEITRLARDAQRLKEQGGRDLLEEQGRWYKSSEVVMRGLLGVQV</sequence>
<proteinExistence type="predicted"/>
<feature type="domain" description="Kinetochore protein Sos7 coiled-coil" evidence="3">
    <location>
        <begin position="69"/>
        <end position="143"/>
    </location>
</feature>
<dbReference type="PANTHER" id="PTHR37329">
    <property type="entry name" value="KINETOCHORE PROTEIN SOS7"/>
    <property type="match status" value="1"/>
</dbReference>
<gene>
    <name evidence="4" type="ORF">LTR24_003186</name>
</gene>
<keyword evidence="1" id="KW-0175">Coiled coil</keyword>